<evidence type="ECO:0000313" key="2">
    <source>
        <dbReference type="EMBL" id="ARU94973.1"/>
    </source>
</evidence>
<organism evidence="2 5">
    <name type="scientific">Tatumella citrea</name>
    <name type="common">Pantoea citrea</name>
    <dbReference type="NCBI Taxonomy" id="53336"/>
    <lineage>
        <taxon>Bacteria</taxon>
        <taxon>Pseudomonadati</taxon>
        <taxon>Pseudomonadota</taxon>
        <taxon>Gammaproteobacteria</taxon>
        <taxon>Enterobacterales</taxon>
        <taxon>Erwiniaceae</taxon>
        <taxon>Tatumella</taxon>
    </lineage>
</organism>
<dbReference type="Proteomes" id="UP000195729">
    <property type="component" value="Chromosome"/>
</dbReference>
<proteinExistence type="predicted"/>
<protein>
    <submittedName>
        <fullName evidence="2">Uncharacterized protein</fullName>
    </submittedName>
</protein>
<dbReference type="Proteomes" id="UP000195814">
    <property type="component" value="Chromosome"/>
</dbReference>
<evidence type="ECO:0000313" key="3">
    <source>
        <dbReference type="EMBL" id="ARU99011.1"/>
    </source>
</evidence>
<feature type="transmembrane region" description="Helical" evidence="1">
    <location>
        <begin position="21"/>
        <end position="38"/>
    </location>
</feature>
<keyword evidence="1" id="KW-0472">Membrane</keyword>
<reference evidence="4 5" key="1">
    <citation type="submission" date="2016-05" db="EMBL/GenBank/DDBJ databases">
        <title>Complete genome sequence of two 2,5-diketo-D-glunonic acid producing strain Tatumella citrea.</title>
        <authorList>
            <person name="Duan C."/>
            <person name="Yang J."/>
            <person name="Yang S."/>
        </authorList>
    </citation>
    <scope>NUCLEOTIDE SEQUENCE [LARGE SCALE GENOMIC DNA]</scope>
    <source>
        <strain evidence="3 4">ATCC 39140</strain>
        <strain evidence="2 5">DSM 13699</strain>
    </source>
</reference>
<dbReference type="KEGG" id="tci:A7K98_15170"/>
<keyword evidence="1" id="KW-0812">Transmembrane</keyword>
<dbReference type="EMBL" id="CP015579">
    <property type="protein sequence ID" value="ARU94973.1"/>
    <property type="molecule type" value="Genomic_DNA"/>
</dbReference>
<name>A0A1Y0LLR2_TATCI</name>
<keyword evidence="1" id="KW-1133">Transmembrane helix</keyword>
<dbReference type="EMBL" id="CP015581">
    <property type="protein sequence ID" value="ARU99011.1"/>
    <property type="molecule type" value="Genomic_DNA"/>
</dbReference>
<keyword evidence="4" id="KW-1185">Reference proteome</keyword>
<dbReference type="AlphaFoldDB" id="A0A1Y0LLR2"/>
<evidence type="ECO:0000313" key="5">
    <source>
        <dbReference type="Proteomes" id="UP000195814"/>
    </source>
</evidence>
<evidence type="ECO:0000313" key="4">
    <source>
        <dbReference type="Proteomes" id="UP000195729"/>
    </source>
</evidence>
<evidence type="ECO:0000256" key="1">
    <source>
        <dbReference type="SAM" id="Phobius"/>
    </source>
</evidence>
<accession>A0A1Y0LLR2</accession>
<sequence>MIVNPAGSGAITDHIQTRGSYCRRLFACFIFLLIAGQGSFQQQLLTLISGSFTITTWLICH</sequence>
<gene>
    <name evidence="2" type="ORF">A7K98_15170</name>
    <name evidence="3" type="ORF">A7K99_15155</name>
</gene>